<keyword evidence="3" id="KW-1185">Reference proteome</keyword>
<keyword evidence="1" id="KW-1133">Transmembrane helix</keyword>
<keyword evidence="1" id="KW-0472">Membrane</keyword>
<dbReference type="EMBL" id="BMOD01000004">
    <property type="protein sequence ID" value="GGJ30295.1"/>
    <property type="molecule type" value="Genomic_DNA"/>
</dbReference>
<dbReference type="Proteomes" id="UP000632222">
    <property type="component" value="Unassembled WGS sequence"/>
</dbReference>
<evidence type="ECO:0000313" key="2">
    <source>
        <dbReference type="EMBL" id="GGJ30295.1"/>
    </source>
</evidence>
<feature type="transmembrane region" description="Helical" evidence="1">
    <location>
        <begin position="6"/>
        <end position="25"/>
    </location>
</feature>
<comment type="caution">
    <text evidence="2">The sequence shown here is derived from an EMBL/GenBank/DDBJ whole genome shotgun (WGS) entry which is preliminary data.</text>
</comment>
<protein>
    <recommendedName>
        <fullName evidence="4">Cobalt transporter</fullName>
    </recommendedName>
</protein>
<dbReference type="RefSeq" id="WP_189002026.1">
    <property type="nucleotide sequence ID" value="NZ_BMOD01000004.1"/>
</dbReference>
<keyword evidence="1" id="KW-0812">Transmembrane</keyword>
<sequence>MSTWEVIITIIGVLLGGYLGTLGLVRALQAGDRAETDTDHTHSHGHGHH</sequence>
<organism evidence="2 3">
    <name type="scientific">Deinococcus roseus</name>
    <dbReference type="NCBI Taxonomy" id="392414"/>
    <lineage>
        <taxon>Bacteria</taxon>
        <taxon>Thermotogati</taxon>
        <taxon>Deinococcota</taxon>
        <taxon>Deinococci</taxon>
        <taxon>Deinococcales</taxon>
        <taxon>Deinococcaceae</taxon>
        <taxon>Deinococcus</taxon>
    </lineage>
</organism>
<evidence type="ECO:0000313" key="3">
    <source>
        <dbReference type="Proteomes" id="UP000632222"/>
    </source>
</evidence>
<accession>A0ABQ2CXE0</accession>
<reference evidence="3" key="1">
    <citation type="journal article" date="2019" name="Int. J. Syst. Evol. Microbiol.">
        <title>The Global Catalogue of Microorganisms (GCM) 10K type strain sequencing project: providing services to taxonomists for standard genome sequencing and annotation.</title>
        <authorList>
            <consortium name="The Broad Institute Genomics Platform"/>
            <consortium name="The Broad Institute Genome Sequencing Center for Infectious Disease"/>
            <person name="Wu L."/>
            <person name="Ma J."/>
        </authorList>
    </citation>
    <scope>NUCLEOTIDE SEQUENCE [LARGE SCALE GENOMIC DNA]</scope>
    <source>
        <strain evidence="3">JCM 14370</strain>
    </source>
</reference>
<evidence type="ECO:0008006" key="4">
    <source>
        <dbReference type="Google" id="ProtNLM"/>
    </source>
</evidence>
<evidence type="ECO:0000256" key="1">
    <source>
        <dbReference type="SAM" id="Phobius"/>
    </source>
</evidence>
<name>A0ABQ2CXE0_9DEIO</name>
<proteinExistence type="predicted"/>
<gene>
    <name evidence="2" type="ORF">GCM10008938_15390</name>
</gene>